<sequence>MNKVYFVRHAKPDFSVHDDLTRPLTDKGVIDSKKLCGFLKEKSINKIYSSPYKRSIDTIKELAQNLNVKIEVVDDFRERKISNIWIEDFNKFSKSQWENFEYKLNDGESLNEVQSRNIKALHKILNENGNQNIVIGTHGTALSTIINYYDKTFDYLSFTKIKDVMPFIVCMEFEKTNVLNIDYILEDSDSILSLN</sequence>
<dbReference type="SUPFAM" id="SSF53254">
    <property type="entry name" value="Phosphoglycerate mutase-like"/>
    <property type="match status" value="1"/>
</dbReference>
<reference evidence="2" key="1">
    <citation type="submission" date="2015-01" db="EMBL/GenBank/DDBJ databases">
        <authorList>
            <person name="Aslett A.Martin."/>
            <person name="De Silva Nishadi"/>
        </authorList>
    </citation>
    <scope>NUCLEOTIDE SEQUENCE [LARGE SCALE GENOMIC DNA]</scope>
    <source>
        <strain evidence="2">UMC4404</strain>
    </source>
</reference>
<dbReference type="Proteomes" id="UP000049685">
    <property type="component" value="Unassembled WGS sequence"/>
</dbReference>
<protein>
    <submittedName>
        <fullName evidence="1">Phosphoglycerate mutase</fullName>
    </submittedName>
</protein>
<dbReference type="SMART" id="SM00855">
    <property type="entry name" value="PGAM"/>
    <property type="match status" value="1"/>
</dbReference>
<evidence type="ECO:0000313" key="2">
    <source>
        <dbReference type="Proteomes" id="UP000049685"/>
    </source>
</evidence>
<dbReference type="InterPro" id="IPR029033">
    <property type="entry name" value="His_PPase_superfam"/>
</dbReference>
<dbReference type="InterPro" id="IPR050275">
    <property type="entry name" value="PGM_Phosphatase"/>
</dbReference>
<evidence type="ECO:0000313" key="1">
    <source>
        <dbReference type="EMBL" id="CEO32391.1"/>
    </source>
</evidence>
<dbReference type="AlphaFoldDB" id="A0A9P1PAK4"/>
<dbReference type="GO" id="GO:0016791">
    <property type="term" value="F:phosphatase activity"/>
    <property type="evidence" value="ECO:0007669"/>
    <property type="project" value="TreeGrafter"/>
</dbReference>
<dbReference type="PANTHER" id="PTHR48100">
    <property type="entry name" value="BROAD-SPECIFICITY PHOSPHATASE YOR283W-RELATED"/>
    <property type="match status" value="1"/>
</dbReference>
<accession>A0A9P1PAK4</accession>
<gene>
    <name evidence="1" type="ORF">UMC4404_03711</name>
</gene>
<dbReference type="GO" id="GO:0005737">
    <property type="term" value="C:cytoplasm"/>
    <property type="evidence" value="ECO:0007669"/>
    <property type="project" value="TreeGrafter"/>
</dbReference>
<organism evidence="1 2">
    <name type="scientific">Paraclostridium sordellii</name>
    <name type="common">Clostridium sordellii</name>
    <dbReference type="NCBI Taxonomy" id="1505"/>
    <lineage>
        <taxon>Bacteria</taxon>
        <taxon>Bacillati</taxon>
        <taxon>Bacillota</taxon>
        <taxon>Clostridia</taxon>
        <taxon>Peptostreptococcales</taxon>
        <taxon>Peptostreptococcaceae</taxon>
        <taxon>Paraclostridium</taxon>
    </lineage>
</organism>
<proteinExistence type="predicted"/>
<dbReference type="Gene3D" id="3.40.50.1240">
    <property type="entry name" value="Phosphoglycerate mutase-like"/>
    <property type="match status" value="1"/>
</dbReference>
<dbReference type="InterPro" id="IPR013078">
    <property type="entry name" value="His_Pase_superF_clade-1"/>
</dbReference>
<dbReference type="CDD" id="cd07067">
    <property type="entry name" value="HP_PGM_like"/>
    <property type="match status" value="1"/>
</dbReference>
<dbReference type="EMBL" id="CDNY01000003">
    <property type="protein sequence ID" value="CEO32391.1"/>
    <property type="molecule type" value="Genomic_DNA"/>
</dbReference>
<dbReference type="RefSeq" id="WP_057557323.1">
    <property type="nucleotide sequence ID" value="NZ_CDNY01000003.1"/>
</dbReference>
<comment type="caution">
    <text evidence="1">The sequence shown here is derived from an EMBL/GenBank/DDBJ whole genome shotgun (WGS) entry which is preliminary data.</text>
</comment>
<dbReference type="Pfam" id="PF00300">
    <property type="entry name" value="His_Phos_1"/>
    <property type="match status" value="1"/>
</dbReference>
<name>A0A9P1PAK4_PARSO</name>
<dbReference type="PANTHER" id="PTHR48100:SF59">
    <property type="entry name" value="ADENOSYLCOBALAMIN_ALPHA-RIBAZOLE PHOSPHATASE"/>
    <property type="match status" value="1"/>
</dbReference>